<dbReference type="AlphaFoldDB" id="A0A914NYV3"/>
<proteinExistence type="predicted"/>
<dbReference type="WBParaSite" id="PDA_v2.g10649.t1">
    <property type="protein sequence ID" value="PDA_v2.g10649.t1"/>
    <property type="gene ID" value="PDA_v2.g10649"/>
</dbReference>
<accession>A0A914NYV3</accession>
<sequence length="103" mass="12211">MGNILKLQNLKNLESLSLQHFPESLNIQDLSAFLKKYKNVEIEFFFDVNISDGYKNRLDALIDEIIESEVLGRRIRYNDQDEKKLKIMNSRRKSNVEQYDNDV</sequence>
<evidence type="ECO:0000313" key="1">
    <source>
        <dbReference type="Proteomes" id="UP000887578"/>
    </source>
</evidence>
<keyword evidence="1" id="KW-1185">Reference proteome</keyword>
<reference evidence="2" key="1">
    <citation type="submission" date="2022-11" db="UniProtKB">
        <authorList>
            <consortium name="WormBaseParasite"/>
        </authorList>
    </citation>
    <scope>IDENTIFICATION</scope>
</reference>
<name>A0A914NYV3_9BILA</name>
<evidence type="ECO:0000313" key="2">
    <source>
        <dbReference type="WBParaSite" id="PDA_v2.g10649.t1"/>
    </source>
</evidence>
<protein>
    <submittedName>
        <fullName evidence="2">Uncharacterized protein</fullName>
    </submittedName>
</protein>
<organism evidence="1 2">
    <name type="scientific">Panagrolaimus davidi</name>
    <dbReference type="NCBI Taxonomy" id="227884"/>
    <lineage>
        <taxon>Eukaryota</taxon>
        <taxon>Metazoa</taxon>
        <taxon>Ecdysozoa</taxon>
        <taxon>Nematoda</taxon>
        <taxon>Chromadorea</taxon>
        <taxon>Rhabditida</taxon>
        <taxon>Tylenchina</taxon>
        <taxon>Panagrolaimomorpha</taxon>
        <taxon>Panagrolaimoidea</taxon>
        <taxon>Panagrolaimidae</taxon>
        <taxon>Panagrolaimus</taxon>
    </lineage>
</organism>
<dbReference type="Proteomes" id="UP000887578">
    <property type="component" value="Unplaced"/>
</dbReference>